<dbReference type="PANTHER" id="PTHR10114">
    <property type="entry name" value="60S RIBOSOMAL PROTEIN L36"/>
    <property type="match status" value="1"/>
</dbReference>
<dbReference type="InterPro" id="IPR038097">
    <property type="entry name" value="Ribosomal_eL36_sf"/>
</dbReference>
<organism evidence="5 6">
    <name type="scientific">Euplotes crassus</name>
    <dbReference type="NCBI Taxonomy" id="5936"/>
    <lineage>
        <taxon>Eukaryota</taxon>
        <taxon>Sar</taxon>
        <taxon>Alveolata</taxon>
        <taxon>Ciliophora</taxon>
        <taxon>Intramacronucleata</taxon>
        <taxon>Spirotrichea</taxon>
        <taxon>Hypotrichia</taxon>
        <taxon>Euplotida</taxon>
        <taxon>Euplotidae</taxon>
        <taxon>Moneuplotes</taxon>
    </lineage>
</organism>
<evidence type="ECO:0000313" key="6">
    <source>
        <dbReference type="Proteomes" id="UP001295684"/>
    </source>
</evidence>
<comment type="similarity">
    <text evidence="1">Belongs to the eukaryotic ribosomal protein eL36 family.</text>
</comment>
<name>A0AAD1XZ91_EUPCR</name>
<evidence type="ECO:0008006" key="7">
    <source>
        <dbReference type="Google" id="ProtNLM"/>
    </source>
</evidence>
<evidence type="ECO:0000313" key="5">
    <source>
        <dbReference type="EMBL" id="CAI2381618.1"/>
    </source>
</evidence>
<evidence type="ECO:0000256" key="3">
    <source>
        <dbReference type="ARBA" id="ARBA00023274"/>
    </source>
</evidence>
<dbReference type="GO" id="GO:0005840">
    <property type="term" value="C:ribosome"/>
    <property type="evidence" value="ECO:0007669"/>
    <property type="project" value="UniProtKB-KW"/>
</dbReference>
<dbReference type="InterPro" id="IPR000509">
    <property type="entry name" value="Ribosomal_eL36"/>
</dbReference>
<dbReference type="GO" id="GO:1990904">
    <property type="term" value="C:ribonucleoprotein complex"/>
    <property type="evidence" value="ECO:0007669"/>
    <property type="project" value="UniProtKB-KW"/>
</dbReference>
<proteinExistence type="inferred from homology"/>
<dbReference type="Proteomes" id="UP001295684">
    <property type="component" value="Unassembled WGS sequence"/>
</dbReference>
<dbReference type="GO" id="GO:0006412">
    <property type="term" value="P:translation"/>
    <property type="evidence" value="ECO:0007669"/>
    <property type="project" value="InterPro"/>
</dbReference>
<comment type="caution">
    <text evidence="5">The sequence shown here is derived from an EMBL/GenBank/DDBJ whole genome shotgun (WGS) entry which is preliminary data.</text>
</comment>
<gene>
    <name evidence="5" type="ORF">ECRASSUSDP1_LOCUS23076</name>
</gene>
<dbReference type="Pfam" id="PF01158">
    <property type="entry name" value="Ribosomal_L36e"/>
    <property type="match status" value="1"/>
</dbReference>
<dbReference type="FunFam" id="1.10.10.1760:FF:000001">
    <property type="entry name" value="60S ribosomal protein L36"/>
    <property type="match status" value="1"/>
</dbReference>
<evidence type="ECO:0000256" key="2">
    <source>
        <dbReference type="ARBA" id="ARBA00022980"/>
    </source>
</evidence>
<dbReference type="Gene3D" id="1.10.10.1760">
    <property type="entry name" value="60S ribosomal protein L36"/>
    <property type="match status" value="1"/>
</dbReference>
<reference evidence="5" key="1">
    <citation type="submission" date="2023-07" db="EMBL/GenBank/DDBJ databases">
        <authorList>
            <consortium name="AG Swart"/>
            <person name="Singh M."/>
            <person name="Singh A."/>
            <person name="Seah K."/>
            <person name="Emmerich C."/>
        </authorList>
    </citation>
    <scope>NUCLEOTIDE SEQUENCE</scope>
    <source>
        <strain evidence="5">DP1</strain>
    </source>
</reference>
<keyword evidence="2" id="KW-0689">Ribosomal protein</keyword>
<evidence type="ECO:0000256" key="1">
    <source>
        <dbReference type="ARBA" id="ARBA00006509"/>
    </source>
</evidence>
<dbReference type="GO" id="GO:0003735">
    <property type="term" value="F:structural constituent of ribosome"/>
    <property type="evidence" value="ECO:0007669"/>
    <property type="project" value="InterPro"/>
</dbReference>
<keyword evidence="6" id="KW-1185">Reference proteome</keyword>
<accession>A0AAD1XZ91</accession>
<keyword evidence="3" id="KW-0687">Ribonucleoprotein</keyword>
<dbReference type="AlphaFoldDB" id="A0AAD1XZ91"/>
<protein>
    <recommendedName>
        <fullName evidence="7">60S ribosomal protein L36</fullName>
    </recommendedName>
</protein>
<sequence>MYTKGGIYVGKHAGFTVEKPETNPKFAKPSYRRGTKGKRVALIRDVIREISGYAPYERRIIKLLSIGDEGADKRAMKFAKRRIGGHRRGKAKREAFRLIVAAQKKAAKEKAAKEAKEAREARERAEKEKKEGKYIV</sequence>
<evidence type="ECO:0000256" key="4">
    <source>
        <dbReference type="SAM" id="MobiDB-lite"/>
    </source>
</evidence>
<dbReference type="EMBL" id="CAMPGE010023712">
    <property type="protein sequence ID" value="CAI2381618.1"/>
    <property type="molecule type" value="Genomic_DNA"/>
</dbReference>
<feature type="region of interest" description="Disordered" evidence="4">
    <location>
        <begin position="109"/>
        <end position="136"/>
    </location>
</feature>